<sequence>MRVTQMLTYLENRVPSAVPGQTFLNLKVSEAVSIMLFRNPQYPKGFVFPSKLT</sequence>
<reference evidence="1" key="2">
    <citation type="journal article" date="2006" name="PLoS Pathog.">
        <title>New perspectives on host-parasite interplay by comparative transcriptomic and proteomic analyses of Schistosoma japonicum.</title>
        <authorList>
            <person name="Liu F."/>
            <person name="Lu J."/>
            <person name="Hu W."/>
            <person name="Wang S.Y."/>
            <person name="Cui S.J."/>
            <person name="Chi M."/>
            <person name="Yan Q."/>
            <person name="Wang X.R."/>
            <person name="Song H.D."/>
            <person name="Xu X.N."/>
            <person name="Wang J.J."/>
            <person name="Zhang X.L."/>
            <person name="Zhang X."/>
            <person name="Wang Z.Q."/>
            <person name="Xue C.L."/>
            <person name="Brindley P.J."/>
            <person name="McManus D.P."/>
            <person name="Yang P.Y."/>
            <person name="Feng Z."/>
            <person name="Chen Z."/>
            <person name="Han Z.G."/>
        </authorList>
    </citation>
    <scope>NUCLEOTIDE SEQUENCE</scope>
</reference>
<proteinExistence type="evidence at transcript level"/>
<name>Q3KTH6_SCHJA</name>
<dbReference type="AlphaFoldDB" id="Q3KTH6"/>
<evidence type="ECO:0000313" key="1">
    <source>
        <dbReference type="EMBL" id="ABA40870.1"/>
    </source>
</evidence>
<organism evidence="1">
    <name type="scientific">Schistosoma japonicum</name>
    <name type="common">Blood fluke</name>
    <dbReference type="NCBI Taxonomy" id="6182"/>
    <lineage>
        <taxon>Eukaryota</taxon>
        <taxon>Metazoa</taxon>
        <taxon>Spiralia</taxon>
        <taxon>Lophotrochozoa</taxon>
        <taxon>Platyhelminthes</taxon>
        <taxon>Trematoda</taxon>
        <taxon>Digenea</taxon>
        <taxon>Strigeidida</taxon>
        <taxon>Schistosomatoidea</taxon>
        <taxon>Schistosomatidae</taxon>
        <taxon>Schistosoma</taxon>
    </lineage>
</organism>
<accession>Q3KTH6</accession>
<dbReference type="EMBL" id="AY915533">
    <property type="protein sequence ID" value="ABA40870.1"/>
    <property type="molecule type" value="mRNA"/>
</dbReference>
<reference evidence="1" key="1">
    <citation type="submission" date="2005-01" db="EMBL/GenBank/DDBJ databases">
        <authorList>
            <person name="Han Z."/>
        </authorList>
    </citation>
    <scope>NUCLEOTIDE SEQUENCE</scope>
</reference>
<protein>
    <submittedName>
        <fullName evidence="1">SJCHGC07479 protein</fullName>
    </submittedName>
</protein>